<dbReference type="KEGG" id="halz:E5139_16120"/>
<proteinExistence type="predicted"/>
<dbReference type="AlphaFoldDB" id="A0A4D6KIF3"/>
<dbReference type="GeneID" id="39883757"/>
<dbReference type="RefSeq" id="WP_049940908.1">
    <property type="nucleotide sequence ID" value="NZ_CP039376.1"/>
</dbReference>
<evidence type="ECO:0000313" key="1">
    <source>
        <dbReference type="EMBL" id="QCD67182.1"/>
    </source>
</evidence>
<reference evidence="1 2" key="1">
    <citation type="submission" date="2019-04" db="EMBL/GenBank/DDBJ databases">
        <title>Complete genome sequence of Arthrobacter sp. ZXY-2 associated with effective atrazine degradation and salt adaptation.</title>
        <authorList>
            <person name="Zhao X."/>
        </authorList>
    </citation>
    <scope>NUCLEOTIDE SEQUENCE [LARGE SCALE GENOMIC DNA]</scope>
    <source>
        <strain evidence="2">ZP60</strain>
        <plasmid evidence="1 2">unnamed1</plasmid>
    </source>
</reference>
<keyword evidence="1" id="KW-0614">Plasmid</keyword>
<sequence>MGHNLVDGRSAPGSGDSVRIRVLQDEEGNLAVDRPYRDLPLELSAGDEIPFPEEPGTYEVQGMVSQVMLADRDGADYLFLEDYHVEKVADRLVELPREDDTPEWEETDTSDANVDVDVDSVLSEETIVEEADSRSTVGEAESLSESLNELLLGKK</sequence>
<reference evidence="1 2" key="2">
    <citation type="submission" date="2019-04" db="EMBL/GenBank/DDBJ databases">
        <authorList>
            <person name="Yang S."/>
            <person name="Wei W."/>
        </authorList>
    </citation>
    <scope>NUCLEOTIDE SEQUENCE [LARGE SCALE GENOMIC DNA]</scope>
    <source>
        <strain evidence="2">ZP60</strain>
        <plasmid evidence="1 2">unnamed1</plasmid>
    </source>
</reference>
<dbReference type="EMBL" id="CP039376">
    <property type="protein sequence ID" value="QCD67182.1"/>
    <property type="molecule type" value="Genomic_DNA"/>
</dbReference>
<accession>A0A4D6KIF3</accession>
<gene>
    <name evidence="1" type="ORF">E5139_16120</name>
</gene>
<geneLocation type="plasmid" evidence="1">
    <name>unnamed1</name>
</geneLocation>
<protein>
    <submittedName>
        <fullName evidence="1">Uncharacterized protein</fullName>
    </submittedName>
</protein>
<evidence type="ECO:0000313" key="2">
    <source>
        <dbReference type="Proteomes" id="UP000297053"/>
    </source>
</evidence>
<dbReference type="GeneID" id="25139858"/>
<dbReference type="Proteomes" id="UP000297053">
    <property type="component" value="Plasmid unnamed1"/>
</dbReference>
<name>A0A4D6KIF3_9EURY</name>
<organism evidence="1 2">
    <name type="scientific">Halomicrobium mukohataei</name>
    <dbReference type="NCBI Taxonomy" id="57705"/>
    <lineage>
        <taxon>Archaea</taxon>
        <taxon>Methanobacteriati</taxon>
        <taxon>Methanobacteriota</taxon>
        <taxon>Stenosarchaea group</taxon>
        <taxon>Halobacteria</taxon>
        <taxon>Halobacteriales</taxon>
        <taxon>Haloarculaceae</taxon>
        <taxon>Halomicrobium</taxon>
    </lineage>
</organism>